<dbReference type="InterPro" id="IPR016169">
    <property type="entry name" value="FAD-bd_PCMH_sub2"/>
</dbReference>
<evidence type="ECO:0000313" key="8">
    <source>
        <dbReference type="EMBL" id="KAK0548777.1"/>
    </source>
</evidence>
<evidence type="ECO:0000256" key="2">
    <source>
        <dbReference type="ARBA" id="ARBA00005466"/>
    </source>
</evidence>
<feature type="region of interest" description="Disordered" evidence="6">
    <location>
        <begin position="1"/>
        <end position="86"/>
    </location>
</feature>
<feature type="compositionally biased region" description="Low complexity" evidence="6">
    <location>
        <begin position="698"/>
        <end position="707"/>
    </location>
</feature>
<feature type="region of interest" description="Disordered" evidence="6">
    <location>
        <begin position="1182"/>
        <end position="1217"/>
    </location>
</feature>
<feature type="compositionally biased region" description="Basic and acidic residues" evidence="6">
    <location>
        <begin position="273"/>
        <end position="290"/>
    </location>
</feature>
<feature type="region of interest" description="Disordered" evidence="6">
    <location>
        <begin position="272"/>
        <end position="355"/>
    </location>
</feature>
<reference evidence="8" key="1">
    <citation type="journal article" date="2023" name="PhytoFront">
        <title>Draft Genome Resources of Seven Strains of Tilletia horrida, Causal Agent of Kernel Smut of Rice.</title>
        <authorList>
            <person name="Khanal S."/>
            <person name="Antony Babu S."/>
            <person name="Zhou X.G."/>
        </authorList>
    </citation>
    <scope>NUCLEOTIDE SEQUENCE</scope>
    <source>
        <strain evidence="8">TX6</strain>
    </source>
</reference>
<comment type="cofactor">
    <cofactor evidence="1">
        <name>FAD</name>
        <dbReference type="ChEBI" id="CHEBI:57692"/>
    </cofactor>
</comment>
<dbReference type="InterPro" id="IPR036318">
    <property type="entry name" value="FAD-bd_PCMH-like_sf"/>
</dbReference>
<name>A0AAN6GT33_9BASI</name>
<feature type="compositionally biased region" description="Low complexity" evidence="6">
    <location>
        <begin position="430"/>
        <end position="452"/>
    </location>
</feature>
<keyword evidence="3" id="KW-0285">Flavoprotein</keyword>
<feature type="region of interest" description="Disordered" evidence="6">
    <location>
        <begin position="375"/>
        <end position="452"/>
    </location>
</feature>
<dbReference type="Gene3D" id="3.30.465.10">
    <property type="match status" value="1"/>
</dbReference>
<dbReference type="InterPro" id="IPR050416">
    <property type="entry name" value="FAD-linked_Oxidoreductase"/>
</dbReference>
<feature type="compositionally biased region" description="Low complexity" evidence="6">
    <location>
        <begin position="375"/>
        <end position="387"/>
    </location>
</feature>
<feature type="region of interest" description="Disordered" evidence="6">
    <location>
        <begin position="696"/>
        <end position="716"/>
    </location>
</feature>
<dbReference type="InterPro" id="IPR016167">
    <property type="entry name" value="FAD-bd_PCMH_sub1"/>
</dbReference>
<dbReference type="Gene3D" id="3.30.43.10">
    <property type="entry name" value="Uridine Diphospho-n-acetylenolpyruvylglucosamine Reductase, domain 2"/>
    <property type="match status" value="1"/>
</dbReference>
<feature type="compositionally biased region" description="Basic and acidic residues" evidence="6">
    <location>
        <begin position="833"/>
        <end position="843"/>
    </location>
</feature>
<feature type="compositionally biased region" description="Low complexity" evidence="6">
    <location>
        <begin position="319"/>
        <end position="332"/>
    </location>
</feature>
<dbReference type="Gene3D" id="3.40.462.20">
    <property type="match status" value="1"/>
</dbReference>
<feature type="compositionally biased region" description="Low complexity" evidence="6">
    <location>
        <begin position="560"/>
        <end position="571"/>
    </location>
</feature>
<keyword evidence="9" id="KW-1185">Reference proteome</keyword>
<dbReference type="PANTHER" id="PTHR42973">
    <property type="entry name" value="BINDING OXIDOREDUCTASE, PUTATIVE (AFU_ORTHOLOGUE AFUA_1G17690)-RELATED"/>
    <property type="match status" value="1"/>
</dbReference>
<feature type="compositionally biased region" description="Polar residues" evidence="6">
    <location>
        <begin position="407"/>
        <end position="418"/>
    </location>
</feature>
<comment type="caution">
    <text evidence="8">The sequence shown here is derived from an EMBL/GenBank/DDBJ whole genome shotgun (WGS) entry which is preliminary data.</text>
</comment>
<keyword evidence="4" id="KW-0274">FAD</keyword>
<evidence type="ECO:0000256" key="3">
    <source>
        <dbReference type="ARBA" id="ARBA00022630"/>
    </source>
</evidence>
<feature type="domain" description="FAD-binding PCMH-type" evidence="7">
    <location>
        <begin position="795"/>
        <end position="999"/>
    </location>
</feature>
<evidence type="ECO:0000256" key="4">
    <source>
        <dbReference type="ARBA" id="ARBA00022827"/>
    </source>
</evidence>
<feature type="region of interest" description="Disordered" evidence="6">
    <location>
        <begin position="764"/>
        <end position="800"/>
    </location>
</feature>
<evidence type="ECO:0000313" key="9">
    <source>
        <dbReference type="Proteomes" id="UP001176517"/>
    </source>
</evidence>
<evidence type="ECO:0000259" key="7">
    <source>
        <dbReference type="PROSITE" id="PS51387"/>
    </source>
</evidence>
<proteinExistence type="inferred from homology"/>
<feature type="compositionally biased region" description="Polar residues" evidence="6">
    <location>
        <begin position="32"/>
        <end position="41"/>
    </location>
</feature>
<dbReference type="InterPro" id="IPR016166">
    <property type="entry name" value="FAD-bd_PCMH"/>
</dbReference>
<dbReference type="InterPro" id="IPR006094">
    <property type="entry name" value="Oxid_FAD_bind_N"/>
</dbReference>
<keyword evidence="5" id="KW-0560">Oxidoreductase</keyword>
<dbReference type="GO" id="GO:0071949">
    <property type="term" value="F:FAD binding"/>
    <property type="evidence" value="ECO:0007669"/>
    <property type="project" value="InterPro"/>
</dbReference>
<dbReference type="Pfam" id="PF01565">
    <property type="entry name" value="FAD_binding_4"/>
    <property type="match status" value="1"/>
</dbReference>
<comment type="similarity">
    <text evidence="2">Belongs to the oxygen-dependent FAD-linked oxidoreductase family.</text>
</comment>
<organism evidence="8 9">
    <name type="scientific">Tilletia horrida</name>
    <dbReference type="NCBI Taxonomy" id="155126"/>
    <lineage>
        <taxon>Eukaryota</taxon>
        <taxon>Fungi</taxon>
        <taxon>Dikarya</taxon>
        <taxon>Basidiomycota</taxon>
        <taxon>Ustilaginomycotina</taxon>
        <taxon>Exobasidiomycetes</taxon>
        <taxon>Tilletiales</taxon>
        <taxon>Tilletiaceae</taxon>
        <taxon>Tilletia</taxon>
    </lineage>
</organism>
<dbReference type="GO" id="GO:0016491">
    <property type="term" value="F:oxidoreductase activity"/>
    <property type="evidence" value="ECO:0007669"/>
    <property type="project" value="UniProtKB-KW"/>
</dbReference>
<feature type="compositionally biased region" description="Polar residues" evidence="6">
    <location>
        <begin position="779"/>
        <end position="797"/>
    </location>
</feature>
<feature type="region of interest" description="Disordered" evidence="6">
    <location>
        <begin position="515"/>
        <end position="582"/>
    </location>
</feature>
<evidence type="ECO:0000256" key="5">
    <source>
        <dbReference type="ARBA" id="ARBA00023002"/>
    </source>
</evidence>
<sequence>MSNHHPHSVQERPSQASQQQQQQQGEQLAASTPATKSQASMPTGLPISSMSPASSASSSSQQDPSPPPTQQQQTHSGSAPTLTQAGRSADLPYSKYDIIASVPACPVTQANQTARFHSLRDELESLISGAVLVREDQAESKAAPPTDATQPPMPSPSAIAPGASSSSAAAAQPHGVPTQIPGLSGIETFTSTTRIFNSAAPIAAHLVTLPQTTQDVAAILKFCIAHSLSPSVKSGGYATAGWAVQGDVVLDMSRMNAIDVIRPEAFWAARASHSQEPKLKKAKAEMRPEPVRLPSSTSRIRKADEAFASSGEAAQNPLASSSAAAMDVSSSSEDPSVNLEQARKRLSPSVAPESLHSPLLRRVAAEDSSYLGPGASASSLTASRSGSGSAGSGTSGSAADSSREGTTHSGITDASSEPSSHDPASDAGHASISKSAPPLSASPAPLSSMASASLPARTAAGPISGSNAPTQLRTGLAEHLIWQRHHRPDGRASTHERVVLPESGPFVWRAADEVGNGAHGTSAPGAAGGSAGTLTLGTGSSSGDSLPFSGSPTGGFGIPSSASSSSSSSAATAYPGSGMPSSQFITAQQQYPFTTPPSALHDTARAPSALLPTHSHEQPWQEARFRQQIAESADHHHRQSALWDGRASGIRRVNGFGGGNTVWQHYQQNSMLRGDVPATATSAPFANSTSALLAGRLGSTSGSSTTGPREAGSVGGSDAASAAAAAAADKKMAAGGYPPIPTGLASFMPPFNLSPDAIYPGTSSASDPNYYLQQQQQQHPSYSSTNQHASNVESSSAGPPLAPGIYTRPYLLAVFGPGIGVRALDLATDEAGRTNSWDRDDLPLRGAAESGSSADKMMLDPAGSNDVAKSSDGSEPMMVDGEEEVILTADANAHGMYVPKTPDWDPPMRSTPYHCPLSAYPVGSTAMTTGGFGYISRAYGLSLDNLVEVEMVLADGRVVILNEGSKERSREEADLWWAVRGAAPCFGVVTRIVAKAYPVPSCFSGNLIFPFNPITAPSLIKHWRDCLKGVLPREMYTNLILVAGPNPSAHVIMIQICLLQSAAEGETFVQAIASWTGERMLLKDVEERPFLAQQDGVAQVLKGGGGRRWMIRGDTLDTLTDELIGQSVVRFKSATANRGVWLFELVNGAIADNADEEEEEGETGNLPGLDTAAPGAGLAAAAGPGRFTIPPVAGSGGGTGTASSSSTDPHLQRRPTKETCLASSLRKAHFMVGALQQWDDHEEDQPCVVSVDGWLRDAVLPVSIGGPLPSFLERSETRERIASTFGAANLDKLIDLKRRVDPAGLFRHTFGAGLTKFASAADSAAAAATDDLAVVEGAVSGRIL</sequence>
<dbReference type="SUPFAM" id="SSF56176">
    <property type="entry name" value="FAD-binding/transporter-associated domain-like"/>
    <property type="match status" value="2"/>
</dbReference>
<feature type="compositionally biased region" description="Low complexity" evidence="6">
    <location>
        <begin position="14"/>
        <end position="31"/>
    </location>
</feature>
<gene>
    <name evidence="8" type="ORF">OC846_004351</name>
</gene>
<protein>
    <recommendedName>
        <fullName evidence="7">FAD-binding PCMH-type domain-containing protein</fullName>
    </recommendedName>
</protein>
<feature type="compositionally biased region" description="Low complexity" evidence="6">
    <location>
        <begin position="156"/>
        <end position="173"/>
    </location>
</feature>
<feature type="region of interest" description="Disordered" evidence="6">
    <location>
        <begin position="833"/>
        <end position="876"/>
    </location>
</feature>
<dbReference type="EMBL" id="JAPDMZ010000128">
    <property type="protein sequence ID" value="KAK0548777.1"/>
    <property type="molecule type" value="Genomic_DNA"/>
</dbReference>
<feature type="compositionally biased region" description="Low complexity" evidence="6">
    <location>
        <begin position="46"/>
        <end position="63"/>
    </location>
</feature>
<dbReference type="Proteomes" id="UP001176517">
    <property type="component" value="Unassembled WGS sequence"/>
</dbReference>
<evidence type="ECO:0000256" key="6">
    <source>
        <dbReference type="SAM" id="MobiDB-lite"/>
    </source>
</evidence>
<accession>A0AAN6GT33</accession>
<feature type="compositionally biased region" description="Low complexity" evidence="6">
    <location>
        <begin position="532"/>
        <end position="551"/>
    </location>
</feature>
<dbReference type="PROSITE" id="PS51387">
    <property type="entry name" value="FAD_PCMH"/>
    <property type="match status" value="1"/>
</dbReference>
<feature type="region of interest" description="Disordered" evidence="6">
    <location>
        <begin position="136"/>
        <end position="182"/>
    </location>
</feature>
<dbReference type="PANTHER" id="PTHR42973:SF39">
    <property type="entry name" value="FAD-BINDING PCMH-TYPE DOMAIN-CONTAINING PROTEIN"/>
    <property type="match status" value="1"/>
</dbReference>
<evidence type="ECO:0000256" key="1">
    <source>
        <dbReference type="ARBA" id="ARBA00001974"/>
    </source>
</evidence>